<keyword evidence="2" id="KW-1185">Reference proteome</keyword>
<proteinExistence type="predicted"/>
<comment type="caution">
    <text evidence="1">The sequence shown here is derived from an EMBL/GenBank/DDBJ whole genome shotgun (WGS) entry which is preliminary data.</text>
</comment>
<protein>
    <submittedName>
        <fullName evidence="1">Uncharacterized protein</fullName>
    </submittedName>
</protein>
<evidence type="ECO:0000313" key="1">
    <source>
        <dbReference type="EMBL" id="KAI5664161.1"/>
    </source>
</evidence>
<gene>
    <name evidence="1" type="ORF">M9H77_23484</name>
</gene>
<dbReference type="Proteomes" id="UP001060085">
    <property type="component" value="Linkage Group LG05"/>
</dbReference>
<sequence>MGISRISSSVFFVFFFNLINYSLSTRICTPSSCNEMGPQIRFPFWLKGKQKDSCGYPGFDLSCNNQSRTILTLPTSGDFEVAKINYATQAIYINDPQFCLPKRISKFNIEGSQFKPYPGKKYKFFNCSSDWISYNNMNPDRVVPLLCLDNRNYTILAATSHLSSQDLPTSCIRMPNVSVPLEWSYAPYWSSRVLLEAIELVWDEPNCRRCELQQQYCGFSSGSGLEIGCSSPPRKGLPRSAKYGVIIGAGIPGLVCIIGLACYTCSRIKNFSTDDLNTEQSNALVNVPRTRSLTITGLDSSVIESYPKTVLGESPSIPAKPNDDGTCPICLLDYQPKETLRTIPECNHYFHVDCIDEWLKINGTCPVCRNAPAESMTPACSSVSSTFSSSISTA</sequence>
<accession>A0ACC0AU59</accession>
<organism evidence="1 2">
    <name type="scientific">Catharanthus roseus</name>
    <name type="common">Madagascar periwinkle</name>
    <name type="synonym">Vinca rosea</name>
    <dbReference type="NCBI Taxonomy" id="4058"/>
    <lineage>
        <taxon>Eukaryota</taxon>
        <taxon>Viridiplantae</taxon>
        <taxon>Streptophyta</taxon>
        <taxon>Embryophyta</taxon>
        <taxon>Tracheophyta</taxon>
        <taxon>Spermatophyta</taxon>
        <taxon>Magnoliopsida</taxon>
        <taxon>eudicotyledons</taxon>
        <taxon>Gunneridae</taxon>
        <taxon>Pentapetalae</taxon>
        <taxon>asterids</taxon>
        <taxon>lamiids</taxon>
        <taxon>Gentianales</taxon>
        <taxon>Apocynaceae</taxon>
        <taxon>Rauvolfioideae</taxon>
        <taxon>Vinceae</taxon>
        <taxon>Catharanthinae</taxon>
        <taxon>Catharanthus</taxon>
    </lineage>
</organism>
<name>A0ACC0AU59_CATRO</name>
<dbReference type="EMBL" id="CM044705">
    <property type="protein sequence ID" value="KAI5664161.1"/>
    <property type="molecule type" value="Genomic_DNA"/>
</dbReference>
<evidence type="ECO:0000313" key="2">
    <source>
        <dbReference type="Proteomes" id="UP001060085"/>
    </source>
</evidence>
<reference evidence="2" key="1">
    <citation type="journal article" date="2023" name="Nat. Plants">
        <title>Single-cell RNA sequencing provides a high-resolution roadmap for understanding the multicellular compartmentation of specialized metabolism.</title>
        <authorList>
            <person name="Sun S."/>
            <person name="Shen X."/>
            <person name="Li Y."/>
            <person name="Li Y."/>
            <person name="Wang S."/>
            <person name="Li R."/>
            <person name="Zhang H."/>
            <person name="Shen G."/>
            <person name="Guo B."/>
            <person name="Wei J."/>
            <person name="Xu J."/>
            <person name="St-Pierre B."/>
            <person name="Chen S."/>
            <person name="Sun C."/>
        </authorList>
    </citation>
    <scope>NUCLEOTIDE SEQUENCE [LARGE SCALE GENOMIC DNA]</scope>
</reference>